<accession>A4RX13</accession>
<feature type="transmembrane region" description="Helical" evidence="1">
    <location>
        <begin position="24"/>
        <end position="46"/>
    </location>
</feature>
<dbReference type="EMBL" id="CP000585">
    <property type="protein sequence ID" value="ABO95966.1"/>
    <property type="molecule type" value="Genomic_DNA"/>
</dbReference>
<keyword evidence="3" id="KW-1185">Reference proteome</keyword>
<evidence type="ECO:0000313" key="2">
    <source>
        <dbReference type="EMBL" id="ABO95966.1"/>
    </source>
</evidence>
<dbReference type="OrthoDB" id="1915473at2759"/>
<name>A4RX13_OSTLU</name>
<gene>
    <name evidence="2" type="ORF">OSTLU_31530</name>
</gene>
<dbReference type="GeneID" id="5001674"/>
<keyword evidence="1" id="KW-1133">Transmembrane helix</keyword>
<protein>
    <submittedName>
        <fullName evidence="2">Uncharacterized protein</fullName>
    </submittedName>
</protein>
<keyword evidence="1" id="KW-0472">Membrane</keyword>
<dbReference type="HOGENOM" id="CLU_2125249_0_0_1"/>
<reference evidence="2 3" key="1">
    <citation type="journal article" date="2007" name="Proc. Natl. Acad. Sci. U.S.A.">
        <title>The tiny eukaryote Ostreococcus provides genomic insights into the paradox of plankton speciation.</title>
        <authorList>
            <person name="Palenik B."/>
            <person name="Grimwood J."/>
            <person name="Aerts A."/>
            <person name="Rouze P."/>
            <person name="Salamov A."/>
            <person name="Putnam N."/>
            <person name="Dupont C."/>
            <person name="Jorgensen R."/>
            <person name="Derelle E."/>
            <person name="Rombauts S."/>
            <person name="Zhou K."/>
            <person name="Otillar R."/>
            <person name="Merchant S.S."/>
            <person name="Podell S."/>
            <person name="Gaasterland T."/>
            <person name="Napoli C."/>
            <person name="Gendler K."/>
            <person name="Manuell A."/>
            <person name="Tai V."/>
            <person name="Vallon O."/>
            <person name="Piganeau G."/>
            <person name="Jancek S."/>
            <person name="Heijde M."/>
            <person name="Jabbari K."/>
            <person name="Bowler C."/>
            <person name="Lohr M."/>
            <person name="Robbens S."/>
            <person name="Werner G."/>
            <person name="Dubchak I."/>
            <person name="Pazour G.J."/>
            <person name="Ren Q."/>
            <person name="Paulsen I."/>
            <person name="Delwiche C."/>
            <person name="Schmutz J."/>
            <person name="Rokhsar D."/>
            <person name="Van de Peer Y."/>
            <person name="Moreau H."/>
            <person name="Grigoriev I.V."/>
        </authorList>
    </citation>
    <scope>NUCLEOTIDE SEQUENCE [LARGE SCALE GENOMIC DNA]</scope>
    <source>
        <strain evidence="2 3">CCE9901</strain>
    </source>
</reference>
<keyword evidence="1" id="KW-0812">Transmembrane</keyword>
<organism evidence="2 3">
    <name type="scientific">Ostreococcus lucimarinus (strain CCE9901)</name>
    <dbReference type="NCBI Taxonomy" id="436017"/>
    <lineage>
        <taxon>Eukaryota</taxon>
        <taxon>Viridiplantae</taxon>
        <taxon>Chlorophyta</taxon>
        <taxon>Mamiellophyceae</taxon>
        <taxon>Mamiellales</taxon>
        <taxon>Bathycoccaceae</taxon>
        <taxon>Ostreococcus</taxon>
    </lineage>
</organism>
<dbReference type="Proteomes" id="UP000001568">
    <property type="component" value="Chromosome 5"/>
</dbReference>
<dbReference type="PROSITE" id="PS51257">
    <property type="entry name" value="PROKAR_LIPOPROTEIN"/>
    <property type="match status" value="1"/>
</dbReference>
<evidence type="ECO:0000313" key="3">
    <source>
        <dbReference type="Proteomes" id="UP000001568"/>
    </source>
</evidence>
<proteinExistence type="predicted"/>
<evidence type="ECO:0000256" key="1">
    <source>
        <dbReference type="SAM" id="Phobius"/>
    </source>
</evidence>
<dbReference type="OMA" id="NDDLNEM"/>
<sequence length="114" mass="12536">MSRFLWETSGAYRALVRVTARSKLAMGVFVVVSCVAVPLGATYAVMGATNPEGAEDARAREVLAGRGMSGRRESLDSRMLRERNRQNLMDMLRDANDGGANMDARWKKALGKRT</sequence>
<dbReference type="RefSeq" id="XP_001417673.1">
    <property type="nucleotide sequence ID" value="XM_001417636.1"/>
</dbReference>
<dbReference type="KEGG" id="olu:OSTLU_31530"/>
<dbReference type="AlphaFoldDB" id="A4RX13"/>
<dbReference type="Gramene" id="ABO95966">
    <property type="protein sequence ID" value="ABO95966"/>
    <property type="gene ID" value="OSTLU_31530"/>
</dbReference>